<feature type="signal peptide" evidence="2">
    <location>
        <begin position="1"/>
        <end position="19"/>
    </location>
</feature>
<keyword evidence="1" id="KW-0472">Membrane</keyword>
<evidence type="ECO:0000313" key="4">
    <source>
        <dbReference type="Proteomes" id="UP000887013"/>
    </source>
</evidence>
<gene>
    <name evidence="3" type="ORF">NPIL_88111</name>
</gene>
<evidence type="ECO:0000256" key="2">
    <source>
        <dbReference type="SAM" id="SignalP"/>
    </source>
</evidence>
<name>A0A8X6PYY9_NEPPI</name>
<protein>
    <submittedName>
        <fullName evidence="3">Uncharacterized protein</fullName>
    </submittedName>
</protein>
<evidence type="ECO:0000256" key="1">
    <source>
        <dbReference type="SAM" id="Phobius"/>
    </source>
</evidence>
<keyword evidence="2" id="KW-0732">Signal</keyword>
<dbReference type="AlphaFoldDB" id="A0A8X6PYY9"/>
<comment type="caution">
    <text evidence="3">The sequence shown here is derived from an EMBL/GenBank/DDBJ whole genome shotgun (WGS) entry which is preliminary data.</text>
</comment>
<keyword evidence="4" id="KW-1185">Reference proteome</keyword>
<sequence>MNILTVVLFCLSQIAHIYAQADVVAGIPDSRQLKPKISRGSGTGVISFGYAVIALLAFVFFIGVFIMIIFYKRERGIRNKEKTLFLTTY</sequence>
<dbReference type="EMBL" id="BMAW01024356">
    <property type="protein sequence ID" value="GFT87577.1"/>
    <property type="molecule type" value="Genomic_DNA"/>
</dbReference>
<organism evidence="3 4">
    <name type="scientific">Nephila pilipes</name>
    <name type="common">Giant wood spider</name>
    <name type="synonym">Nephila maculata</name>
    <dbReference type="NCBI Taxonomy" id="299642"/>
    <lineage>
        <taxon>Eukaryota</taxon>
        <taxon>Metazoa</taxon>
        <taxon>Ecdysozoa</taxon>
        <taxon>Arthropoda</taxon>
        <taxon>Chelicerata</taxon>
        <taxon>Arachnida</taxon>
        <taxon>Araneae</taxon>
        <taxon>Araneomorphae</taxon>
        <taxon>Entelegynae</taxon>
        <taxon>Araneoidea</taxon>
        <taxon>Nephilidae</taxon>
        <taxon>Nephila</taxon>
    </lineage>
</organism>
<accession>A0A8X6PYY9</accession>
<dbReference type="Proteomes" id="UP000887013">
    <property type="component" value="Unassembled WGS sequence"/>
</dbReference>
<feature type="transmembrane region" description="Helical" evidence="1">
    <location>
        <begin position="45"/>
        <end position="71"/>
    </location>
</feature>
<proteinExistence type="predicted"/>
<evidence type="ECO:0000313" key="3">
    <source>
        <dbReference type="EMBL" id="GFT87577.1"/>
    </source>
</evidence>
<feature type="chain" id="PRO_5036464891" evidence="2">
    <location>
        <begin position="20"/>
        <end position="89"/>
    </location>
</feature>
<dbReference type="OrthoDB" id="6433201at2759"/>
<reference evidence="3" key="1">
    <citation type="submission" date="2020-08" db="EMBL/GenBank/DDBJ databases">
        <title>Multicomponent nature underlies the extraordinary mechanical properties of spider dragline silk.</title>
        <authorList>
            <person name="Kono N."/>
            <person name="Nakamura H."/>
            <person name="Mori M."/>
            <person name="Yoshida Y."/>
            <person name="Ohtoshi R."/>
            <person name="Malay A.D."/>
            <person name="Moran D.A.P."/>
            <person name="Tomita M."/>
            <person name="Numata K."/>
            <person name="Arakawa K."/>
        </authorList>
    </citation>
    <scope>NUCLEOTIDE SEQUENCE</scope>
</reference>
<keyword evidence="1" id="KW-0812">Transmembrane</keyword>
<keyword evidence="1" id="KW-1133">Transmembrane helix</keyword>